<dbReference type="OrthoDB" id="2919059at2759"/>
<dbReference type="Proteomes" id="UP000219338">
    <property type="component" value="Unassembled WGS sequence"/>
</dbReference>
<name>A0A284QTI5_ARMOS</name>
<feature type="compositionally biased region" description="Acidic residues" evidence="1">
    <location>
        <begin position="43"/>
        <end position="59"/>
    </location>
</feature>
<feature type="compositionally biased region" description="Basic and acidic residues" evidence="1">
    <location>
        <begin position="303"/>
        <end position="320"/>
    </location>
</feature>
<organism evidence="2 3">
    <name type="scientific">Armillaria ostoyae</name>
    <name type="common">Armillaria root rot fungus</name>
    <dbReference type="NCBI Taxonomy" id="47428"/>
    <lineage>
        <taxon>Eukaryota</taxon>
        <taxon>Fungi</taxon>
        <taxon>Dikarya</taxon>
        <taxon>Basidiomycota</taxon>
        <taxon>Agaricomycotina</taxon>
        <taxon>Agaricomycetes</taxon>
        <taxon>Agaricomycetidae</taxon>
        <taxon>Agaricales</taxon>
        <taxon>Marasmiineae</taxon>
        <taxon>Physalacriaceae</taxon>
        <taxon>Armillaria</taxon>
    </lineage>
</organism>
<dbReference type="EMBL" id="FUEG01000002">
    <property type="protein sequence ID" value="SJK99711.1"/>
    <property type="molecule type" value="Genomic_DNA"/>
</dbReference>
<proteinExistence type="predicted"/>
<feature type="region of interest" description="Disordered" evidence="1">
    <location>
        <begin position="39"/>
        <end position="59"/>
    </location>
</feature>
<keyword evidence="3" id="KW-1185">Reference proteome</keyword>
<feature type="compositionally biased region" description="Polar residues" evidence="1">
    <location>
        <begin position="292"/>
        <end position="301"/>
    </location>
</feature>
<accession>A0A284QTI5</accession>
<protein>
    <submittedName>
        <fullName evidence="2">Uncharacterized protein</fullName>
    </submittedName>
</protein>
<sequence length="494" mass="55712">MTRYLKPPIALLTEIPSVDRRIKDLRKYFFEQMKAVSKRNEASEQDDDDGKVGLDSDDTDLGPIKELDQELWDIIDGSFSHLLWASVGTYTKLLGGKIHNEAEAHHNWDALLDLGLFSEDGRLGRPLWLSSNVAVNLLKSPKPPKATVFQDHANILHRLCFRAQDTLLGRSPLSPIYLQAIQASDRAVDHVKEVNKLFGSMESMDDAIRTIIQRGMAEPDFGICDAILMLPVDLRCKITEPLIHLTDTGDSLQTAKLKMLTDDRIEEQEDRKSSLQRNASSNSKGQSRESKTPAQKSTGASANEDKTRSDEQANEKEKDWQNPFAVTCSETFNEPERLPMAVIDIQELLTRLLLAVLVAEHKKPTTSYNKALYQVNMYLEASVRYLASLGIMNRTVFGLATNGVRGAILMAWFSEITDTVYIVECNLRTFNISSHIQVYHFVTVLLRLRRDSDTRLKELVEGVVGKGAFVQTAWSKTTQYERYPVGVQENIDKP</sequence>
<evidence type="ECO:0000256" key="1">
    <source>
        <dbReference type="SAM" id="MobiDB-lite"/>
    </source>
</evidence>
<gene>
    <name evidence="2" type="ORF">ARMOST_03022</name>
</gene>
<dbReference type="AlphaFoldDB" id="A0A284QTI5"/>
<evidence type="ECO:0000313" key="2">
    <source>
        <dbReference type="EMBL" id="SJK99711.1"/>
    </source>
</evidence>
<feature type="region of interest" description="Disordered" evidence="1">
    <location>
        <begin position="265"/>
        <end position="320"/>
    </location>
</feature>
<feature type="compositionally biased region" description="Polar residues" evidence="1">
    <location>
        <begin position="275"/>
        <end position="285"/>
    </location>
</feature>
<evidence type="ECO:0000313" key="3">
    <source>
        <dbReference type="Proteomes" id="UP000219338"/>
    </source>
</evidence>
<reference evidence="3" key="1">
    <citation type="journal article" date="2017" name="Nat. Ecol. Evol.">
        <title>Genome expansion and lineage-specific genetic innovations in the forest pathogenic fungi Armillaria.</title>
        <authorList>
            <person name="Sipos G."/>
            <person name="Prasanna A.N."/>
            <person name="Walter M.C."/>
            <person name="O'Connor E."/>
            <person name="Balint B."/>
            <person name="Krizsan K."/>
            <person name="Kiss B."/>
            <person name="Hess J."/>
            <person name="Varga T."/>
            <person name="Slot J."/>
            <person name="Riley R."/>
            <person name="Boka B."/>
            <person name="Rigling D."/>
            <person name="Barry K."/>
            <person name="Lee J."/>
            <person name="Mihaltcheva S."/>
            <person name="LaButti K."/>
            <person name="Lipzen A."/>
            <person name="Waldron R."/>
            <person name="Moloney N.M."/>
            <person name="Sperisen C."/>
            <person name="Kredics L."/>
            <person name="Vagvoelgyi C."/>
            <person name="Patrignani A."/>
            <person name="Fitzpatrick D."/>
            <person name="Nagy I."/>
            <person name="Doyle S."/>
            <person name="Anderson J.B."/>
            <person name="Grigoriev I.V."/>
            <person name="Gueldener U."/>
            <person name="Muensterkoetter M."/>
            <person name="Nagy L.G."/>
        </authorList>
    </citation>
    <scope>NUCLEOTIDE SEQUENCE [LARGE SCALE GENOMIC DNA]</scope>
    <source>
        <strain evidence="3">C18/9</strain>
    </source>
</reference>